<evidence type="ECO:0000313" key="5">
    <source>
        <dbReference type="EMBL" id="KAG8198596.1"/>
    </source>
</evidence>
<feature type="compositionally biased region" description="Acidic residues" evidence="3">
    <location>
        <begin position="175"/>
        <end position="186"/>
    </location>
</feature>
<dbReference type="GO" id="GO:0007274">
    <property type="term" value="P:neuromuscular synaptic transmission"/>
    <property type="evidence" value="ECO:0007669"/>
    <property type="project" value="TreeGrafter"/>
</dbReference>
<dbReference type="PANTHER" id="PTHR14234">
    <property type="entry name" value="RIM BINDING PROTEIN-RELATED"/>
    <property type="match status" value="1"/>
</dbReference>
<feature type="compositionally biased region" description="Basic and acidic residues" evidence="3">
    <location>
        <begin position="126"/>
        <end position="136"/>
    </location>
</feature>
<feature type="compositionally biased region" description="Basic and acidic residues" evidence="3">
    <location>
        <begin position="257"/>
        <end position="268"/>
    </location>
</feature>
<dbReference type="FunFam" id="2.30.30.40:FF:000023">
    <property type="entry name" value="RIMS-binding protein 2 isoform F"/>
    <property type="match status" value="1"/>
</dbReference>
<feature type="region of interest" description="Disordered" evidence="3">
    <location>
        <begin position="63"/>
        <end position="268"/>
    </location>
</feature>
<dbReference type="FunFam" id="2.30.30.40:FF:000016">
    <property type="entry name" value="RIMS-binding protein 2 isoform X2"/>
    <property type="match status" value="1"/>
</dbReference>
<feature type="compositionally biased region" description="Basic and acidic residues" evidence="3">
    <location>
        <begin position="575"/>
        <end position="598"/>
    </location>
</feature>
<feature type="domain" description="SH3" evidence="4">
    <location>
        <begin position="287"/>
        <end position="355"/>
    </location>
</feature>
<protein>
    <recommendedName>
        <fullName evidence="4">SH3 domain-containing protein</fullName>
    </recommendedName>
</protein>
<sequence length="616" mass="70340">MNRLCWRQNEMLCLFLRQGDAMEEMQIEGRSELSDIVEEEEDLYMEDAGENKPKMLCKVESLNEESEMQMEELERNRTSMQDYPSKPSHVARRMNPPNQANSSPTQRRQGWKDQSYNSRSIADGNGDPRTRIREQRNPSAQIIDPDENLSDKEIYPSTRGNMPARKMPKDHIREDDLDTGFSDDEYDPRRRANPRPTSPDRYPPSSNPLRNDPHHPRPPHRGAHSRRASHDPTSSNPTPRNNPQRGRNPRGPHYGGKRREGGATRREYHDARYEGNYDSYPAEGGDNRVRFFVALFDYDPQTMSPNPDAADEELPFQEGQMIKIYGDKDPDGFYRGESNGKMGLVPGNMVSEVQVDADSSYYNKNASRPRSLGHLAMENREADRQPRTIKKMVAMYDYDPQEISPNVDAEIELSFSTGDVIYVIGDVDEDGFYMGELNGVKGLVPSNFLREVEDEDGKRRSKGQGRSYLGHFNGHSEMMDNTLNMQQRPLSMYVDTREAQRNNTIHPPTLATKMPQLPQAMDHLLTCGTRGILKDRPEDHMSLHEDRGWPTSRSFQDPKPSLQSSIGNRPTTLQLEKRTTATSEDLKRASDITAEDSRGKGIIASFKDIFKGPKRN</sequence>
<dbReference type="SUPFAM" id="SSF50044">
    <property type="entry name" value="SH3-domain"/>
    <property type="match status" value="2"/>
</dbReference>
<accession>A0AAV6VSV4</accession>
<dbReference type="InterPro" id="IPR040325">
    <property type="entry name" value="RIMBP1/2/3"/>
</dbReference>
<reference evidence="5 6" key="1">
    <citation type="journal article" date="2022" name="Nat. Ecol. Evol.">
        <title>A masculinizing supergene underlies an exaggerated male reproductive morph in a spider.</title>
        <authorList>
            <person name="Hendrickx F."/>
            <person name="De Corte Z."/>
            <person name="Sonet G."/>
            <person name="Van Belleghem S.M."/>
            <person name="Kostlbacher S."/>
            <person name="Vangestel C."/>
        </authorList>
    </citation>
    <scope>NUCLEOTIDE SEQUENCE [LARGE SCALE GENOMIC DNA]</scope>
    <source>
        <strain evidence="5">W744_W776</strain>
    </source>
</reference>
<evidence type="ECO:0000256" key="3">
    <source>
        <dbReference type="SAM" id="MobiDB-lite"/>
    </source>
</evidence>
<feature type="compositionally biased region" description="Polar residues" evidence="3">
    <location>
        <begin position="551"/>
        <end position="574"/>
    </location>
</feature>
<feature type="domain" description="SH3" evidence="4">
    <location>
        <begin position="387"/>
        <end position="454"/>
    </location>
</feature>
<proteinExistence type="predicted"/>
<dbReference type="PROSITE" id="PS50002">
    <property type="entry name" value="SH3"/>
    <property type="match status" value="2"/>
</dbReference>
<keyword evidence="1 2" id="KW-0728">SH3 domain</keyword>
<feature type="region of interest" description="Disordered" evidence="3">
    <location>
        <begin position="541"/>
        <end position="598"/>
    </location>
</feature>
<organism evidence="5 6">
    <name type="scientific">Oedothorax gibbosus</name>
    <dbReference type="NCBI Taxonomy" id="931172"/>
    <lineage>
        <taxon>Eukaryota</taxon>
        <taxon>Metazoa</taxon>
        <taxon>Ecdysozoa</taxon>
        <taxon>Arthropoda</taxon>
        <taxon>Chelicerata</taxon>
        <taxon>Arachnida</taxon>
        <taxon>Araneae</taxon>
        <taxon>Araneomorphae</taxon>
        <taxon>Entelegynae</taxon>
        <taxon>Araneoidea</taxon>
        <taxon>Linyphiidae</taxon>
        <taxon>Erigoninae</taxon>
        <taxon>Oedothorax</taxon>
    </lineage>
</organism>
<dbReference type="InterPro" id="IPR036028">
    <property type="entry name" value="SH3-like_dom_sf"/>
</dbReference>
<comment type="caution">
    <text evidence="5">The sequence shown here is derived from an EMBL/GenBank/DDBJ whole genome shotgun (WGS) entry which is preliminary data.</text>
</comment>
<dbReference type="PANTHER" id="PTHR14234:SF19">
    <property type="entry name" value="RIM-BINDING PROTEIN, ISOFORM F"/>
    <property type="match status" value="1"/>
</dbReference>
<dbReference type="InterPro" id="IPR001452">
    <property type="entry name" value="SH3_domain"/>
</dbReference>
<dbReference type="CDD" id="cd12012">
    <property type="entry name" value="SH3_RIM-BP_2"/>
    <property type="match status" value="1"/>
</dbReference>
<feature type="compositionally biased region" description="Basic residues" evidence="3">
    <location>
        <begin position="216"/>
        <end position="227"/>
    </location>
</feature>
<gene>
    <name evidence="5" type="ORF">JTE90_026494</name>
</gene>
<dbReference type="Gene3D" id="2.30.30.40">
    <property type="entry name" value="SH3 Domains"/>
    <property type="match status" value="2"/>
</dbReference>
<dbReference type="Pfam" id="PF07653">
    <property type="entry name" value="SH3_2"/>
    <property type="match status" value="1"/>
</dbReference>
<feature type="compositionally biased region" description="Low complexity" evidence="3">
    <location>
        <begin position="232"/>
        <end position="252"/>
    </location>
</feature>
<dbReference type="GO" id="GO:0045202">
    <property type="term" value="C:synapse"/>
    <property type="evidence" value="ECO:0007669"/>
    <property type="project" value="GOC"/>
</dbReference>
<dbReference type="EMBL" id="JAFNEN010000038">
    <property type="protein sequence ID" value="KAG8198596.1"/>
    <property type="molecule type" value="Genomic_DNA"/>
</dbReference>
<evidence type="ECO:0000256" key="2">
    <source>
        <dbReference type="PROSITE-ProRule" id="PRU00192"/>
    </source>
</evidence>
<keyword evidence="6" id="KW-1185">Reference proteome</keyword>
<dbReference type="CDD" id="cd12013">
    <property type="entry name" value="SH3_RIM-BP_3"/>
    <property type="match status" value="1"/>
</dbReference>
<evidence type="ECO:0000313" key="6">
    <source>
        <dbReference type="Proteomes" id="UP000827092"/>
    </source>
</evidence>
<dbReference type="InterPro" id="IPR035755">
    <property type="entry name" value="RIM-BP_SH3_3"/>
</dbReference>
<evidence type="ECO:0000256" key="1">
    <source>
        <dbReference type="ARBA" id="ARBA00022443"/>
    </source>
</evidence>
<evidence type="ECO:0000259" key="4">
    <source>
        <dbReference type="PROSITE" id="PS50002"/>
    </source>
</evidence>
<dbReference type="PRINTS" id="PR00452">
    <property type="entry name" value="SH3DOMAIN"/>
</dbReference>
<dbReference type="SMART" id="SM00326">
    <property type="entry name" value="SH3"/>
    <property type="match status" value="2"/>
</dbReference>
<dbReference type="InterPro" id="IPR035753">
    <property type="entry name" value="RIM-BP_SH3_2"/>
</dbReference>
<dbReference type="Pfam" id="PF14604">
    <property type="entry name" value="SH3_9"/>
    <property type="match status" value="1"/>
</dbReference>
<dbReference type="Proteomes" id="UP000827092">
    <property type="component" value="Unassembled WGS sequence"/>
</dbReference>
<dbReference type="AlphaFoldDB" id="A0AAV6VSV4"/>
<name>A0AAV6VSV4_9ARAC</name>
<feature type="compositionally biased region" description="Polar residues" evidence="3">
    <location>
        <begin position="96"/>
        <end position="120"/>
    </location>
</feature>